<keyword evidence="2 4" id="KW-0238">DNA-binding</keyword>
<feature type="DNA-binding region" description="H-T-H motif" evidence="4">
    <location>
        <begin position="29"/>
        <end position="48"/>
    </location>
</feature>
<dbReference type="RefSeq" id="WP_195898229.1">
    <property type="nucleotide sequence ID" value="NZ_JADOGI010000087.1"/>
</dbReference>
<dbReference type="InterPro" id="IPR009057">
    <property type="entry name" value="Homeodomain-like_sf"/>
</dbReference>
<evidence type="ECO:0000256" key="3">
    <source>
        <dbReference type="ARBA" id="ARBA00023163"/>
    </source>
</evidence>
<dbReference type="EMBL" id="JADOGI010000087">
    <property type="protein sequence ID" value="MBF8189291.1"/>
    <property type="molecule type" value="Genomic_DNA"/>
</dbReference>
<reference evidence="7" key="1">
    <citation type="submission" date="2020-11" db="EMBL/GenBank/DDBJ databases">
        <title>Whole-genome analyses of Nonomuraea sp. K274.</title>
        <authorList>
            <person name="Veyisoglu A."/>
        </authorList>
    </citation>
    <scope>NUCLEOTIDE SEQUENCE</scope>
    <source>
        <strain evidence="7">K274</strain>
    </source>
</reference>
<keyword evidence="3" id="KW-0804">Transcription</keyword>
<comment type="caution">
    <text evidence="7">The sequence shown here is derived from an EMBL/GenBank/DDBJ whole genome shotgun (WGS) entry which is preliminary data.</text>
</comment>
<dbReference type="InterPro" id="IPR036271">
    <property type="entry name" value="Tet_transcr_reg_TetR-rel_C_sf"/>
</dbReference>
<dbReference type="GO" id="GO:0003677">
    <property type="term" value="F:DNA binding"/>
    <property type="evidence" value="ECO:0007669"/>
    <property type="project" value="UniProtKB-UniRule"/>
</dbReference>
<proteinExistence type="predicted"/>
<dbReference type="InterPro" id="IPR001647">
    <property type="entry name" value="HTH_TetR"/>
</dbReference>
<dbReference type="Pfam" id="PF16925">
    <property type="entry name" value="TetR_C_13"/>
    <property type="match status" value="1"/>
</dbReference>
<sequence>MARQRAFDRDAALELALLAFWRHGYEATSIAELTTAMGIRPPSLYAAFGDKRRLFEEAVRRYQETYGAFTTRALAEEPTGRAAVERVLREAAAEYASRRHPTGCLIITAAVNCGPESAEVEELLRGFREKAKAALRRRIDDDVAAGRLPPDTDTAGLATFYAAVIQGMSTQSRDGATHADLLRVATHAMSAWPAPPPATRAAEAPAARATEAPTARAAEAPGGGAG</sequence>
<feature type="region of interest" description="Disordered" evidence="5">
    <location>
        <begin position="191"/>
        <end position="226"/>
    </location>
</feature>
<dbReference type="InterPro" id="IPR011075">
    <property type="entry name" value="TetR_C"/>
</dbReference>
<dbReference type="SUPFAM" id="SSF48498">
    <property type="entry name" value="Tetracyclin repressor-like, C-terminal domain"/>
    <property type="match status" value="1"/>
</dbReference>
<dbReference type="PANTHER" id="PTHR47506">
    <property type="entry name" value="TRANSCRIPTIONAL REGULATORY PROTEIN"/>
    <property type="match status" value="1"/>
</dbReference>
<dbReference type="Pfam" id="PF00440">
    <property type="entry name" value="TetR_N"/>
    <property type="match status" value="1"/>
</dbReference>
<evidence type="ECO:0000256" key="1">
    <source>
        <dbReference type="ARBA" id="ARBA00023015"/>
    </source>
</evidence>
<dbReference type="Gene3D" id="1.10.10.60">
    <property type="entry name" value="Homeodomain-like"/>
    <property type="match status" value="1"/>
</dbReference>
<gene>
    <name evidence="7" type="ORF">ITP53_26870</name>
</gene>
<evidence type="ECO:0000259" key="6">
    <source>
        <dbReference type="PROSITE" id="PS50977"/>
    </source>
</evidence>
<dbReference type="AlphaFoldDB" id="A0A931F2P9"/>
<feature type="domain" description="HTH tetR-type" evidence="6">
    <location>
        <begin position="6"/>
        <end position="66"/>
    </location>
</feature>
<feature type="compositionally biased region" description="Low complexity" evidence="5">
    <location>
        <begin position="199"/>
        <end position="220"/>
    </location>
</feature>
<evidence type="ECO:0000313" key="7">
    <source>
        <dbReference type="EMBL" id="MBF8189291.1"/>
    </source>
</evidence>
<evidence type="ECO:0000256" key="2">
    <source>
        <dbReference type="ARBA" id="ARBA00023125"/>
    </source>
</evidence>
<dbReference type="PROSITE" id="PS50977">
    <property type="entry name" value="HTH_TETR_2"/>
    <property type="match status" value="1"/>
</dbReference>
<evidence type="ECO:0000256" key="5">
    <source>
        <dbReference type="SAM" id="MobiDB-lite"/>
    </source>
</evidence>
<protein>
    <submittedName>
        <fullName evidence="7">TetR/AcrR family transcriptional regulator</fullName>
    </submittedName>
</protein>
<keyword evidence="8" id="KW-1185">Reference proteome</keyword>
<evidence type="ECO:0000313" key="8">
    <source>
        <dbReference type="Proteomes" id="UP000605361"/>
    </source>
</evidence>
<dbReference type="Gene3D" id="1.10.357.10">
    <property type="entry name" value="Tetracycline Repressor, domain 2"/>
    <property type="match status" value="1"/>
</dbReference>
<dbReference type="Proteomes" id="UP000605361">
    <property type="component" value="Unassembled WGS sequence"/>
</dbReference>
<accession>A0A931F2P9</accession>
<name>A0A931F2P9_9ACTN</name>
<dbReference type="PANTHER" id="PTHR47506:SF1">
    <property type="entry name" value="HTH-TYPE TRANSCRIPTIONAL REGULATOR YJDC"/>
    <property type="match status" value="1"/>
</dbReference>
<keyword evidence="1" id="KW-0805">Transcription regulation</keyword>
<organism evidence="7 8">
    <name type="scientific">Nonomuraea cypriaca</name>
    <dbReference type="NCBI Taxonomy" id="1187855"/>
    <lineage>
        <taxon>Bacteria</taxon>
        <taxon>Bacillati</taxon>
        <taxon>Actinomycetota</taxon>
        <taxon>Actinomycetes</taxon>
        <taxon>Streptosporangiales</taxon>
        <taxon>Streptosporangiaceae</taxon>
        <taxon>Nonomuraea</taxon>
    </lineage>
</organism>
<dbReference type="SUPFAM" id="SSF46689">
    <property type="entry name" value="Homeodomain-like"/>
    <property type="match status" value="1"/>
</dbReference>
<evidence type="ECO:0000256" key="4">
    <source>
        <dbReference type="PROSITE-ProRule" id="PRU00335"/>
    </source>
</evidence>